<evidence type="ECO:0000313" key="6">
    <source>
        <dbReference type="Proteomes" id="UP000799770"/>
    </source>
</evidence>
<accession>A0A6A5YXB0</accession>
<dbReference type="FunFam" id="3.40.30.10:FF:000245">
    <property type="entry name" value="Thioredoxin"/>
    <property type="match status" value="1"/>
</dbReference>
<keyword evidence="2" id="KW-1015">Disulfide bond</keyword>
<dbReference type="PANTHER" id="PTHR46115">
    <property type="entry name" value="THIOREDOXIN-LIKE PROTEIN 1"/>
    <property type="match status" value="1"/>
</dbReference>
<feature type="region of interest" description="Disordered" evidence="3">
    <location>
        <begin position="120"/>
        <end position="157"/>
    </location>
</feature>
<feature type="compositionally biased region" description="Polar residues" evidence="3">
    <location>
        <begin position="140"/>
        <end position="157"/>
    </location>
</feature>
<dbReference type="Gene3D" id="3.40.30.10">
    <property type="entry name" value="Glutaredoxin"/>
    <property type="match status" value="1"/>
</dbReference>
<dbReference type="EMBL" id="ML977334">
    <property type="protein sequence ID" value="KAF2111556.1"/>
    <property type="molecule type" value="Genomic_DNA"/>
</dbReference>
<dbReference type="Proteomes" id="UP000799770">
    <property type="component" value="Unassembled WGS sequence"/>
</dbReference>
<evidence type="ECO:0000313" key="5">
    <source>
        <dbReference type="EMBL" id="KAF2111556.1"/>
    </source>
</evidence>
<dbReference type="PROSITE" id="PS00194">
    <property type="entry name" value="THIOREDOXIN_1"/>
    <property type="match status" value="1"/>
</dbReference>
<dbReference type="OrthoDB" id="19690at2759"/>
<keyword evidence="6" id="KW-1185">Reference proteome</keyword>
<dbReference type="CDD" id="cd02947">
    <property type="entry name" value="TRX_family"/>
    <property type="match status" value="1"/>
</dbReference>
<reference evidence="5" key="1">
    <citation type="journal article" date="2020" name="Stud. Mycol.">
        <title>101 Dothideomycetes genomes: a test case for predicting lifestyles and emergence of pathogens.</title>
        <authorList>
            <person name="Haridas S."/>
            <person name="Albert R."/>
            <person name="Binder M."/>
            <person name="Bloem J."/>
            <person name="Labutti K."/>
            <person name="Salamov A."/>
            <person name="Andreopoulos B."/>
            <person name="Baker S."/>
            <person name="Barry K."/>
            <person name="Bills G."/>
            <person name="Bluhm B."/>
            <person name="Cannon C."/>
            <person name="Castanera R."/>
            <person name="Culley D."/>
            <person name="Daum C."/>
            <person name="Ezra D."/>
            <person name="Gonzalez J."/>
            <person name="Henrissat B."/>
            <person name="Kuo A."/>
            <person name="Liang C."/>
            <person name="Lipzen A."/>
            <person name="Lutzoni F."/>
            <person name="Magnuson J."/>
            <person name="Mondo S."/>
            <person name="Nolan M."/>
            <person name="Ohm R."/>
            <person name="Pangilinan J."/>
            <person name="Park H.-J."/>
            <person name="Ramirez L."/>
            <person name="Alfaro M."/>
            <person name="Sun H."/>
            <person name="Tritt A."/>
            <person name="Yoshinaga Y."/>
            <person name="Zwiers L.-H."/>
            <person name="Turgeon B."/>
            <person name="Goodwin S."/>
            <person name="Spatafora J."/>
            <person name="Crous P."/>
            <person name="Grigoriev I."/>
        </authorList>
    </citation>
    <scope>NUCLEOTIDE SEQUENCE</scope>
    <source>
        <strain evidence="5">CBS 627.86</strain>
    </source>
</reference>
<dbReference type="InterPro" id="IPR013766">
    <property type="entry name" value="Thioredoxin_domain"/>
</dbReference>
<sequence>MPTEITSTLHFRTLLNGHQYVIADFYATWCPPCKAISPVYENLSKAHAQNGKFAFVKINVDEQAEVAQLNGISAMPTFILFKNGKAVETIRGANPPALKKAIEGASADLKATAAIAPKKEEVQVEEKKETSGEVKDEKTVSGSYGMTTNNNWKMSLN</sequence>
<dbReference type="AlphaFoldDB" id="A0A6A5YXB0"/>
<dbReference type="PROSITE" id="PS51352">
    <property type="entry name" value="THIOREDOXIN_2"/>
    <property type="match status" value="1"/>
</dbReference>
<proteinExistence type="inferred from homology"/>
<evidence type="ECO:0000256" key="3">
    <source>
        <dbReference type="SAM" id="MobiDB-lite"/>
    </source>
</evidence>
<dbReference type="PRINTS" id="PR00421">
    <property type="entry name" value="THIOREDOXIN"/>
</dbReference>
<gene>
    <name evidence="5" type="ORF">BDV96DRAFT_499583</name>
</gene>
<dbReference type="InterPro" id="IPR036249">
    <property type="entry name" value="Thioredoxin-like_sf"/>
</dbReference>
<evidence type="ECO:0000259" key="4">
    <source>
        <dbReference type="PROSITE" id="PS51352"/>
    </source>
</evidence>
<protein>
    <submittedName>
        <fullName evidence="5">Thioredoxin</fullName>
    </submittedName>
</protein>
<organism evidence="5 6">
    <name type="scientific">Lophiotrema nucula</name>
    <dbReference type="NCBI Taxonomy" id="690887"/>
    <lineage>
        <taxon>Eukaryota</taxon>
        <taxon>Fungi</taxon>
        <taxon>Dikarya</taxon>
        <taxon>Ascomycota</taxon>
        <taxon>Pezizomycotina</taxon>
        <taxon>Dothideomycetes</taxon>
        <taxon>Pleosporomycetidae</taxon>
        <taxon>Pleosporales</taxon>
        <taxon>Lophiotremataceae</taxon>
        <taxon>Lophiotrema</taxon>
    </lineage>
</organism>
<comment type="similarity">
    <text evidence="1">Belongs to the thioredoxin family.</text>
</comment>
<feature type="domain" description="Thioredoxin" evidence="4">
    <location>
        <begin position="1"/>
        <end position="107"/>
    </location>
</feature>
<evidence type="ECO:0000256" key="1">
    <source>
        <dbReference type="ARBA" id="ARBA00008987"/>
    </source>
</evidence>
<dbReference type="SUPFAM" id="SSF52833">
    <property type="entry name" value="Thioredoxin-like"/>
    <property type="match status" value="1"/>
</dbReference>
<feature type="compositionally biased region" description="Basic and acidic residues" evidence="3">
    <location>
        <begin position="120"/>
        <end position="139"/>
    </location>
</feature>
<name>A0A6A5YXB0_9PLEO</name>
<evidence type="ECO:0000256" key="2">
    <source>
        <dbReference type="ARBA" id="ARBA00023157"/>
    </source>
</evidence>
<dbReference type="InterPro" id="IPR017937">
    <property type="entry name" value="Thioredoxin_CS"/>
</dbReference>
<dbReference type="Pfam" id="PF00085">
    <property type="entry name" value="Thioredoxin"/>
    <property type="match status" value="1"/>
</dbReference>